<protein>
    <submittedName>
        <fullName evidence="1">Uncharacterized protein</fullName>
    </submittedName>
</protein>
<dbReference type="EMBL" id="JAHMHS010000038">
    <property type="protein sequence ID" value="KAK1725768.1"/>
    <property type="molecule type" value="Genomic_DNA"/>
</dbReference>
<organism evidence="1 2">
    <name type="scientific">Glomerella acutata</name>
    <name type="common">Colletotrichum acutatum</name>
    <dbReference type="NCBI Taxonomy" id="27357"/>
    <lineage>
        <taxon>Eukaryota</taxon>
        <taxon>Fungi</taxon>
        <taxon>Dikarya</taxon>
        <taxon>Ascomycota</taxon>
        <taxon>Pezizomycotina</taxon>
        <taxon>Sordariomycetes</taxon>
        <taxon>Hypocreomycetidae</taxon>
        <taxon>Glomerellales</taxon>
        <taxon>Glomerellaceae</taxon>
        <taxon>Colletotrichum</taxon>
        <taxon>Colletotrichum acutatum species complex</taxon>
    </lineage>
</organism>
<dbReference type="RefSeq" id="XP_060365823.1">
    <property type="nucleotide sequence ID" value="XM_060502140.1"/>
</dbReference>
<evidence type="ECO:0000313" key="1">
    <source>
        <dbReference type="EMBL" id="KAK1725768.1"/>
    </source>
</evidence>
<reference evidence="1" key="1">
    <citation type="submission" date="2021-12" db="EMBL/GenBank/DDBJ databases">
        <title>Comparative genomics, transcriptomics and evolutionary studies reveal genomic signatures of adaptation to plant cell wall in hemibiotrophic fungi.</title>
        <authorList>
            <consortium name="DOE Joint Genome Institute"/>
            <person name="Baroncelli R."/>
            <person name="Diaz J.F."/>
            <person name="Benocci T."/>
            <person name="Peng M."/>
            <person name="Battaglia E."/>
            <person name="Haridas S."/>
            <person name="Andreopoulos W."/>
            <person name="Labutti K."/>
            <person name="Pangilinan J."/>
            <person name="Floch G.L."/>
            <person name="Makela M.R."/>
            <person name="Henrissat B."/>
            <person name="Grigoriev I.V."/>
            <person name="Crouch J.A."/>
            <person name="De Vries R.P."/>
            <person name="Sukno S.A."/>
            <person name="Thon M.R."/>
        </authorList>
    </citation>
    <scope>NUCLEOTIDE SEQUENCE</scope>
    <source>
        <strain evidence="1">CBS 112980</strain>
    </source>
</reference>
<proteinExistence type="predicted"/>
<dbReference type="Proteomes" id="UP001244207">
    <property type="component" value="Unassembled WGS sequence"/>
</dbReference>
<dbReference type="AlphaFoldDB" id="A0AAD8UQ98"/>
<accession>A0AAD8UQ98</accession>
<evidence type="ECO:0000313" key="2">
    <source>
        <dbReference type="Proteomes" id="UP001244207"/>
    </source>
</evidence>
<sequence>MRIKLVRLVPSMKEAIVSLSFATDREAGGHDLDSISSSGMAAITGASGAEERRSDSVMTLKSAVRDYAYHTGRRASRSLSGAKKSNVAENSYSKSKREIWSLACAEVRIRDAKESDSYLLSLRVVEGKAV</sequence>
<dbReference type="GeneID" id="85386039"/>
<name>A0AAD8UQ98_GLOAC</name>
<comment type="caution">
    <text evidence="1">The sequence shown here is derived from an EMBL/GenBank/DDBJ whole genome shotgun (WGS) entry which is preliminary data.</text>
</comment>
<keyword evidence="2" id="KW-1185">Reference proteome</keyword>
<gene>
    <name evidence="1" type="ORF">BDZ83DRAFT_282240</name>
</gene>